<dbReference type="HOGENOM" id="CLU_1401240_0_0_11"/>
<gene>
    <name evidence="2" type="ordered locus">Olsu_0205</name>
</gene>
<dbReference type="Proteomes" id="UP000000333">
    <property type="component" value="Chromosome"/>
</dbReference>
<dbReference type="PATRIC" id="fig|633147.7.peg.1667"/>
<dbReference type="EMBL" id="CP002106">
    <property type="protein sequence ID" value="ADK67337.1"/>
    <property type="molecule type" value="Genomic_DNA"/>
</dbReference>
<dbReference type="eggNOG" id="ENOG5031UUP">
    <property type="taxonomic scope" value="Bacteria"/>
</dbReference>
<dbReference type="GeneID" id="78511683"/>
<evidence type="ECO:0000256" key="1">
    <source>
        <dbReference type="SAM" id="SignalP"/>
    </source>
</evidence>
<evidence type="ECO:0008006" key="4">
    <source>
        <dbReference type="Google" id="ProtNLM"/>
    </source>
</evidence>
<evidence type="ECO:0000313" key="3">
    <source>
        <dbReference type="Proteomes" id="UP000000333"/>
    </source>
</evidence>
<reference evidence="2 3" key="1">
    <citation type="journal article" date="2010" name="Stand. Genomic Sci.">
        <title>Complete genome sequence of Olsenella uli type strain (VPI D76D-27C).</title>
        <authorList>
            <person name="Goker M."/>
            <person name="Held B."/>
            <person name="Lucas S."/>
            <person name="Nolan M."/>
            <person name="Yasawong M."/>
            <person name="Glavina Del Rio T."/>
            <person name="Tice H."/>
            <person name="Cheng J.F."/>
            <person name="Bruce D."/>
            <person name="Detter J.C."/>
            <person name="Tapia R."/>
            <person name="Han C."/>
            <person name="Goodwin L."/>
            <person name="Pitluck S."/>
            <person name="Liolios K."/>
            <person name="Ivanova N."/>
            <person name="Mavromatis K."/>
            <person name="Mikhailova N."/>
            <person name="Pati A."/>
            <person name="Chen A."/>
            <person name="Palaniappan K."/>
            <person name="Land M."/>
            <person name="Hauser L."/>
            <person name="Chang Y.J."/>
            <person name="Jeffries C.D."/>
            <person name="Rohde M."/>
            <person name="Sikorski J."/>
            <person name="Pukall R."/>
            <person name="Woyke T."/>
            <person name="Bristow J."/>
            <person name="Eisen J.A."/>
            <person name="Markowitz V."/>
            <person name="Hugenholtz P."/>
            <person name="Kyrpides N.C."/>
            <person name="Klenk H.P."/>
            <person name="Lapidus A."/>
        </authorList>
    </citation>
    <scope>NUCLEOTIDE SEQUENCE [LARGE SCALE GENOMIC DNA]</scope>
    <source>
        <strain evidence="3">ATCC 49627 / DSM 7084 / CIP 109912 / JCM 12494 / NCIMB 702895 / VPI D76D-27C</strain>
    </source>
</reference>
<proteinExistence type="predicted"/>
<dbReference type="KEGG" id="ols:Olsu_0205"/>
<feature type="chain" id="PRO_5039043087" description="DUF4230 domain-containing protein" evidence="1">
    <location>
        <begin position="25"/>
        <end position="194"/>
    </location>
</feature>
<dbReference type="AlphaFoldDB" id="E1QY73"/>
<keyword evidence="3" id="KW-1185">Reference proteome</keyword>
<dbReference type="InterPro" id="IPR025324">
    <property type="entry name" value="DUF4230"/>
</dbReference>
<dbReference type="PROSITE" id="PS51257">
    <property type="entry name" value="PROKAR_LIPOPROTEIN"/>
    <property type="match status" value="1"/>
</dbReference>
<sequence length="194" mass="20963">MRKPWLACLALAAALSLSALSGCAKSSETPDFSGYTEIAELATVECTFHNVAEVYNDGTNMLFGINVGYKKAWFEYDGTVQLGVDVSKVRIDGPDANNVVTITVPNAQVIGQPQADESTFSDIHSDTGLLTPITTVDQSIALEEAQKEMKESAEANSTLMNGARERAKTLLSQYVTKIGDLQGVKYEVQFKDAE</sequence>
<evidence type="ECO:0000313" key="2">
    <source>
        <dbReference type="EMBL" id="ADK67337.1"/>
    </source>
</evidence>
<dbReference type="RefSeq" id="WP_013251089.1">
    <property type="nucleotide sequence ID" value="NC_014363.1"/>
</dbReference>
<organism evidence="2 3">
    <name type="scientific">Olsenella uli (strain ATCC 49627 / DSM 7084 / CCUG 31166 / CIP 109912 / JCM 12494 / LMG 11480 / NCIMB 702895 / VPI D76D-27C)</name>
    <name type="common">Lactobacillus uli</name>
    <dbReference type="NCBI Taxonomy" id="633147"/>
    <lineage>
        <taxon>Bacteria</taxon>
        <taxon>Bacillati</taxon>
        <taxon>Actinomycetota</taxon>
        <taxon>Coriobacteriia</taxon>
        <taxon>Coriobacteriales</taxon>
        <taxon>Atopobiaceae</taxon>
        <taxon>Olsenella</taxon>
    </lineage>
</organism>
<protein>
    <recommendedName>
        <fullName evidence="4">DUF4230 domain-containing protein</fullName>
    </recommendedName>
</protein>
<name>E1QY73_OLSUV</name>
<dbReference type="OrthoDB" id="3186453at2"/>
<dbReference type="Pfam" id="PF14014">
    <property type="entry name" value="DUF4230"/>
    <property type="match status" value="1"/>
</dbReference>
<keyword evidence="1" id="KW-0732">Signal</keyword>
<feature type="signal peptide" evidence="1">
    <location>
        <begin position="1"/>
        <end position="24"/>
    </location>
</feature>
<accession>E1QY73</accession>